<dbReference type="PANTHER" id="PTHR34501:SF9">
    <property type="entry name" value="MAJOR OUTER MEMBRANE PROTEIN P.IA"/>
    <property type="match status" value="1"/>
</dbReference>
<dbReference type="CDD" id="cd00342">
    <property type="entry name" value="gram_neg_porins"/>
    <property type="match status" value="1"/>
</dbReference>
<dbReference type="GO" id="GO:0034220">
    <property type="term" value="P:monoatomic ion transmembrane transport"/>
    <property type="evidence" value="ECO:0007669"/>
    <property type="project" value="InterPro"/>
</dbReference>
<keyword evidence="15" id="KW-1185">Reference proteome</keyword>
<comment type="subunit">
    <text evidence="2">Homotrimer.</text>
</comment>
<evidence type="ECO:0000256" key="12">
    <source>
        <dbReference type="SAM" id="Phobius"/>
    </source>
</evidence>
<sequence length="406" mass="42882">MHCPPRHSYDGIGERCPGGQAWQHTSSRNTWRRSMTKKIIAMAIAAIASSAAFAQSNVTIYGNIDMGYMHRSGSSGAVVSQKQNALESAASESYLGFKGAEDLGNGMKAVFDLQLLLNPDVGGGTTTGRSYVGLAGGFGTVVAGYLDGLRYGIYGKYNPFGNYSVGNFASMTTQYDRAANAVAYISPNFSGFTLILATSTNTQTAEGGLNGVHVPAKTPGGNKGDDRLFSANLIYANGPLSIDLDYETTKAVGYSSSRLFVLTTGASYDFGPVKVSGVYDVIKGDRNSLIGGNIDLGGGANLGGLAADEKYDRRNWFVGVQVPLNDRARLLASYGQIKDKTLSDADASKWAIGARYALSKRTELYADYAQIRNDSSAAFTINPKGNSQGLSGLGTKGIAVGMKHSF</sequence>
<dbReference type="InterPro" id="IPR050298">
    <property type="entry name" value="Gram-neg_bact_OMP"/>
</dbReference>
<keyword evidence="4" id="KW-1134">Transmembrane beta strand</keyword>
<comment type="subcellular location">
    <subcellularLocation>
        <location evidence="1">Cell outer membrane</location>
        <topology evidence="1">Multi-pass membrane protein</topology>
    </subcellularLocation>
</comment>
<dbReference type="GO" id="GO:0046930">
    <property type="term" value="C:pore complex"/>
    <property type="evidence" value="ECO:0007669"/>
    <property type="project" value="UniProtKB-KW"/>
</dbReference>
<keyword evidence="6" id="KW-0732">Signal</keyword>
<keyword evidence="3" id="KW-0813">Transport</keyword>
<dbReference type="PANTHER" id="PTHR34501">
    <property type="entry name" value="PROTEIN YDDL-RELATED"/>
    <property type="match status" value="1"/>
</dbReference>
<dbReference type="OrthoDB" id="8961834at2"/>
<keyword evidence="5 12" id="KW-0812">Transmembrane</keyword>
<evidence type="ECO:0000256" key="10">
    <source>
        <dbReference type="ARBA" id="ARBA00023237"/>
    </source>
</evidence>
<keyword evidence="12" id="KW-1133">Transmembrane helix</keyword>
<keyword evidence="7" id="KW-0406">Ion transport</keyword>
<evidence type="ECO:0000256" key="1">
    <source>
        <dbReference type="ARBA" id="ARBA00004571"/>
    </source>
</evidence>
<dbReference type="InterPro" id="IPR002299">
    <property type="entry name" value="Porin_Neis"/>
</dbReference>
<keyword evidence="10" id="KW-0998">Cell outer membrane</keyword>
<evidence type="ECO:0000256" key="7">
    <source>
        <dbReference type="ARBA" id="ARBA00023065"/>
    </source>
</evidence>
<keyword evidence="9 12" id="KW-0472">Membrane</keyword>
<evidence type="ECO:0000256" key="8">
    <source>
        <dbReference type="ARBA" id="ARBA00023114"/>
    </source>
</evidence>
<protein>
    <recommendedName>
        <fullName evidence="13">Porin domain-containing protein</fullName>
    </recommendedName>
</protein>
<dbReference type="SUPFAM" id="SSF56935">
    <property type="entry name" value="Porins"/>
    <property type="match status" value="1"/>
</dbReference>
<dbReference type="Proteomes" id="UP000248259">
    <property type="component" value="Unassembled WGS sequence"/>
</dbReference>
<organism evidence="14 15">
    <name type="scientific">Parazoarcus communis SWub3 = DSM 12120</name>
    <dbReference type="NCBI Taxonomy" id="1121029"/>
    <lineage>
        <taxon>Bacteria</taxon>
        <taxon>Pseudomonadati</taxon>
        <taxon>Pseudomonadota</taxon>
        <taxon>Betaproteobacteria</taxon>
        <taxon>Rhodocyclales</taxon>
        <taxon>Zoogloeaceae</taxon>
        <taxon>Parazoarcus</taxon>
    </lineage>
</organism>
<dbReference type="PRINTS" id="PR00184">
    <property type="entry name" value="NEISSPPORIN"/>
</dbReference>
<dbReference type="AlphaFoldDB" id="A0A323UXR5"/>
<feature type="region of interest" description="Disordered" evidence="11">
    <location>
        <begin position="1"/>
        <end position="28"/>
    </location>
</feature>
<feature type="transmembrane region" description="Helical" evidence="12">
    <location>
        <begin position="39"/>
        <end position="62"/>
    </location>
</feature>
<dbReference type="InterPro" id="IPR023614">
    <property type="entry name" value="Porin_dom_sf"/>
</dbReference>
<evidence type="ECO:0000259" key="13">
    <source>
        <dbReference type="Pfam" id="PF13609"/>
    </source>
</evidence>
<evidence type="ECO:0000256" key="5">
    <source>
        <dbReference type="ARBA" id="ARBA00022692"/>
    </source>
</evidence>
<proteinExistence type="predicted"/>
<evidence type="ECO:0000256" key="2">
    <source>
        <dbReference type="ARBA" id="ARBA00011233"/>
    </source>
</evidence>
<evidence type="ECO:0000256" key="9">
    <source>
        <dbReference type="ARBA" id="ARBA00023136"/>
    </source>
</evidence>
<dbReference type="InterPro" id="IPR033900">
    <property type="entry name" value="Gram_neg_porin_domain"/>
</dbReference>
<evidence type="ECO:0000313" key="15">
    <source>
        <dbReference type="Proteomes" id="UP000248259"/>
    </source>
</evidence>
<evidence type="ECO:0000256" key="11">
    <source>
        <dbReference type="SAM" id="MobiDB-lite"/>
    </source>
</evidence>
<keyword evidence="8" id="KW-0626">Porin</keyword>
<evidence type="ECO:0000256" key="3">
    <source>
        <dbReference type="ARBA" id="ARBA00022448"/>
    </source>
</evidence>
<evidence type="ECO:0000313" key="14">
    <source>
        <dbReference type="EMBL" id="PZA17041.1"/>
    </source>
</evidence>
<dbReference type="GO" id="GO:0009279">
    <property type="term" value="C:cell outer membrane"/>
    <property type="evidence" value="ECO:0007669"/>
    <property type="project" value="UniProtKB-SubCell"/>
</dbReference>
<dbReference type="Pfam" id="PF13609">
    <property type="entry name" value="Porin_4"/>
    <property type="match status" value="1"/>
</dbReference>
<reference evidence="14 15" key="1">
    <citation type="submission" date="2018-06" db="EMBL/GenBank/DDBJ databases">
        <title>Azoarcus communis strain SWub3 genome.</title>
        <authorList>
            <person name="Zorraquino Salvo V."/>
            <person name="Toubiana D."/>
            <person name="Blumwald E."/>
        </authorList>
    </citation>
    <scope>NUCLEOTIDE SEQUENCE [LARGE SCALE GENOMIC DNA]</scope>
    <source>
        <strain evidence="14 15">SWub3</strain>
    </source>
</reference>
<feature type="domain" description="Porin" evidence="13">
    <location>
        <begin position="41"/>
        <end position="375"/>
    </location>
</feature>
<gene>
    <name evidence="14" type="ORF">DNK49_07290</name>
</gene>
<evidence type="ECO:0000256" key="4">
    <source>
        <dbReference type="ARBA" id="ARBA00022452"/>
    </source>
</evidence>
<dbReference type="PRINTS" id="PR00182">
    <property type="entry name" value="ECOLNEIPORIN"/>
</dbReference>
<dbReference type="Gene3D" id="2.40.160.10">
    <property type="entry name" value="Porin"/>
    <property type="match status" value="1"/>
</dbReference>
<name>A0A323UXR5_9RHOO</name>
<evidence type="ECO:0000256" key="6">
    <source>
        <dbReference type="ARBA" id="ARBA00022729"/>
    </source>
</evidence>
<dbReference type="InterPro" id="IPR001702">
    <property type="entry name" value="Porin_Gram-ve"/>
</dbReference>
<accession>A0A323UXR5</accession>
<dbReference type="GO" id="GO:0015288">
    <property type="term" value="F:porin activity"/>
    <property type="evidence" value="ECO:0007669"/>
    <property type="project" value="UniProtKB-KW"/>
</dbReference>
<dbReference type="EMBL" id="QKOE01000004">
    <property type="protein sequence ID" value="PZA17041.1"/>
    <property type="molecule type" value="Genomic_DNA"/>
</dbReference>
<comment type="caution">
    <text evidence="14">The sequence shown here is derived from an EMBL/GenBank/DDBJ whole genome shotgun (WGS) entry which is preliminary data.</text>
</comment>